<feature type="transmembrane region" description="Helical" evidence="2">
    <location>
        <begin position="296"/>
        <end position="322"/>
    </location>
</feature>
<accession>J0LHZ3</accession>
<reference evidence="4" key="1">
    <citation type="journal article" date="2012" name="Science">
        <title>The Paleozoic origin of enzymatic lignin decomposition reconstructed from 31 fungal genomes.</title>
        <authorList>
            <person name="Floudas D."/>
            <person name="Binder M."/>
            <person name="Riley R."/>
            <person name="Barry K."/>
            <person name="Blanchette R.A."/>
            <person name="Henrissat B."/>
            <person name="Martinez A.T."/>
            <person name="Otillar R."/>
            <person name="Spatafora J.W."/>
            <person name="Yadav J.S."/>
            <person name="Aerts A."/>
            <person name="Benoit I."/>
            <person name="Boyd A."/>
            <person name="Carlson A."/>
            <person name="Copeland A."/>
            <person name="Coutinho P.M."/>
            <person name="de Vries R.P."/>
            <person name="Ferreira P."/>
            <person name="Findley K."/>
            <person name="Foster B."/>
            <person name="Gaskell J."/>
            <person name="Glotzer D."/>
            <person name="Gorecki P."/>
            <person name="Heitman J."/>
            <person name="Hesse C."/>
            <person name="Hori C."/>
            <person name="Igarashi K."/>
            <person name="Jurgens J.A."/>
            <person name="Kallen N."/>
            <person name="Kersten P."/>
            <person name="Kohler A."/>
            <person name="Kuees U."/>
            <person name="Kumar T.K.A."/>
            <person name="Kuo A."/>
            <person name="LaButti K."/>
            <person name="Larrondo L.F."/>
            <person name="Lindquist E."/>
            <person name="Ling A."/>
            <person name="Lombard V."/>
            <person name="Lucas S."/>
            <person name="Lundell T."/>
            <person name="Martin R."/>
            <person name="McLaughlin D.J."/>
            <person name="Morgenstern I."/>
            <person name="Morin E."/>
            <person name="Murat C."/>
            <person name="Nagy L.G."/>
            <person name="Nolan M."/>
            <person name="Ohm R.A."/>
            <person name="Patyshakuliyeva A."/>
            <person name="Rokas A."/>
            <person name="Ruiz-Duenas F.J."/>
            <person name="Sabat G."/>
            <person name="Salamov A."/>
            <person name="Samejima M."/>
            <person name="Schmutz J."/>
            <person name="Slot J.C."/>
            <person name="St John F."/>
            <person name="Stenlid J."/>
            <person name="Sun H."/>
            <person name="Sun S."/>
            <person name="Syed K."/>
            <person name="Tsang A."/>
            <person name="Wiebenga A."/>
            <person name="Young D."/>
            <person name="Pisabarro A."/>
            <person name="Eastwood D.C."/>
            <person name="Martin F."/>
            <person name="Cullen D."/>
            <person name="Grigoriev I.V."/>
            <person name="Hibbett D.S."/>
        </authorList>
    </citation>
    <scope>NUCLEOTIDE SEQUENCE [LARGE SCALE GENOMIC DNA]</scope>
    <source>
        <strain evidence="4">TFB10046</strain>
    </source>
</reference>
<proteinExistence type="predicted"/>
<organism evidence="3 4">
    <name type="scientific">Auricularia subglabra (strain TFB-10046 / SS5)</name>
    <name type="common">White-rot fungus</name>
    <name type="synonym">Auricularia delicata (strain TFB10046)</name>
    <dbReference type="NCBI Taxonomy" id="717982"/>
    <lineage>
        <taxon>Eukaryota</taxon>
        <taxon>Fungi</taxon>
        <taxon>Dikarya</taxon>
        <taxon>Basidiomycota</taxon>
        <taxon>Agaricomycotina</taxon>
        <taxon>Agaricomycetes</taxon>
        <taxon>Auriculariales</taxon>
        <taxon>Auriculariaceae</taxon>
        <taxon>Auricularia</taxon>
    </lineage>
</organism>
<name>J0LHZ3_AURST</name>
<feature type="compositionally biased region" description="Polar residues" evidence="1">
    <location>
        <begin position="271"/>
        <end position="285"/>
    </location>
</feature>
<evidence type="ECO:0000313" key="3">
    <source>
        <dbReference type="EMBL" id="EJD37885.1"/>
    </source>
</evidence>
<feature type="region of interest" description="Disordered" evidence="1">
    <location>
        <begin position="360"/>
        <end position="380"/>
    </location>
</feature>
<keyword evidence="4" id="KW-1185">Reference proteome</keyword>
<dbReference type="KEGG" id="adl:AURDEDRAFT_187904"/>
<keyword evidence="2" id="KW-0472">Membrane</keyword>
<dbReference type="InParanoid" id="J0LHZ3"/>
<feature type="compositionally biased region" description="Pro residues" evidence="1">
    <location>
        <begin position="364"/>
        <end position="376"/>
    </location>
</feature>
<dbReference type="OrthoDB" id="3234968at2759"/>
<feature type="compositionally biased region" description="Low complexity" evidence="1">
    <location>
        <begin position="232"/>
        <end position="247"/>
    </location>
</feature>
<dbReference type="Gene3D" id="2.60.120.260">
    <property type="entry name" value="Galactose-binding domain-like"/>
    <property type="match status" value="1"/>
</dbReference>
<evidence type="ECO:0000256" key="2">
    <source>
        <dbReference type="SAM" id="Phobius"/>
    </source>
</evidence>
<dbReference type="Proteomes" id="UP000006514">
    <property type="component" value="Unassembled WGS sequence"/>
</dbReference>
<keyword evidence="2" id="KW-1133">Transmembrane helix</keyword>
<protein>
    <submittedName>
        <fullName evidence="3">Uncharacterized protein</fullName>
    </submittedName>
</protein>
<keyword evidence="2" id="KW-0812">Transmembrane</keyword>
<feature type="region of interest" description="Disordered" evidence="1">
    <location>
        <begin position="223"/>
        <end position="289"/>
    </location>
</feature>
<evidence type="ECO:0000313" key="4">
    <source>
        <dbReference type="Proteomes" id="UP000006514"/>
    </source>
</evidence>
<evidence type="ECO:0000256" key="1">
    <source>
        <dbReference type="SAM" id="MobiDB-lite"/>
    </source>
</evidence>
<sequence length="449" mass="49358">MTHKFSLQYEDFGFVDEPQSRRWLGVDYLVYSIPDEGDDSGSQPRDLDHTFGRRWHYLSLTYDRWRAHLNQQCHATAEIDHSNSRIQYSPPGILPEEDCKGRPENEACSGLWWTETGNHPGIHDTFGPNTNLSFEFRGSALYFFGVTLDAGASALASIDDDPAELVEFSSPYKGPHYQQLLYFTTSLDPTHKHTFHLRFRGHGSTVNSRKWLGVNHVIYTVNDDSTDHGDNVDTVTVSSSAGSATDGITAPTTNYPDPGGGSGDQTQSGTLEPTSRSSTAGANTDSTSSSKSLSSAMLAGIAAGVTCGVVFLLLVPLVVWLLRRQFVAQPVQSIALKRASAGSDPYQYAFAVPGRASAEYVHTPQPPNRRPSPFDPPDQRRYSAAFVSTASSPGAPVDERLHFFVPHEPEPDPPPRRHRIRRGPLKFLVHNPDTSSRGTVSHVGSDVRH</sequence>
<dbReference type="EMBL" id="JH687833">
    <property type="protein sequence ID" value="EJD37885.1"/>
    <property type="molecule type" value="Genomic_DNA"/>
</dbReference>
<feature type="region of interest" description="Disordered" evidence="1">
    <location>
        <begin position="428"/>
        <end position="449"/>
    </location>
</feature>
<dbReference type="AlphaFoldDB" id="J0LHZ3"/>
<gene>
    <name evidence="3" type="ORF">AURDEDRAFT_187904</name>
</gene>